<dbReference type="BioCyc" id="ECAT999415-HMP:GTTI-1144-MONOMER"/>
<protein>
    <recommendedName>
        <fullName evidence="1">N-acetyltransferase domain-containing protein</fullName>
    </recommendedName>
</protein>
<dbReference type="eggNOG" id="COG0456">
    <property type="taxonomic scope" value="Bacteria"/>
</dbReference>
<reference evidence="2 3" key="1">
    <citation type="submission" date="2013-02" db="EMBL/GenBank/DDBJ databases">
        <title>The Genome Sequence of Lactobacillus catenaformis F0143.</title>
        <authorList>
            <consortium name="The Broad Institute Genome Sequencing Platform"/>
            <person name="Earl A."/>
            <person name="Ward D."/>
            <person name="Feldgarden M."/>
            <person name="Gevers D."/>
            <person name="Izard J."/>
            <person name="Blanton J.M."/>
            <person name="Mathney J."/>
            <person name="Dewhirst F.E."/>
            <person name="Young S.K."/>
            <person name="Zeng Q."/>
            <person name="Gargeya S."/>
            <person name="Fitzgerald M."/>
            <person name="Haas B."/>
            <person name="Abouelleil A."/>
            <person name="Alvarado L."/>
            <person name="Arachchi H.M."/>
            <person name="Berlin A."/>
            <person name="Chapman S.B."/>
            <person name="Gearin G."/>
            <person name="Goldberg J."/>
            <person name="Griggs A."/>
            <person name="Gujja S."/>
            <person name="Hansen M."/>
            <person name="Heiman D."/>
            <person name="Howarth C."/>
            <person name="Larimer J."/>
            <person name="Lui A."/>
            <person name="MacDonald P.J.P."/>
            <person name="McCowen C."/>
            <person name="Montmayeur A."/>
            <person name="Murphy C."/>
            <person name="Neiman D."/>
            <person name="Pearson M."/>
            <person name="Priest M."/>
            <person name="Roberts A."/>
            <person name="Saif S."/>
            <person name="Shea T."/>
            <person name="Sisk P."/>
            <person name="Stolte C."/>
            <person name="Sykes S."/>
            <person name="Wortman J."/>
            <person name="Nusbaum C."/>
            <person name="Birren B."/>
        </authorList>
    </citation>
    <scope>NUCLEOTIDE SEQUENCE [LARGE SCALE GENOMIC DNA]</scope>
    <source>
        <strain evidence="2 3">OT 569</strain>
    </source>
</reference>
<dbReference type="CDD" id="cd04301">
    <property type="entry name" value="NAT_SF"/>
    <property type="match status" value="1"/>
</dbReference>
<proteinExistence type="predicted"/>
<dbReference type="OrthoDB" id="424368at2"/>
<dbReference type="PANTHER" id="PTHR43451">
    <property type="entry name" value="ACETYLTRANSFERASE (GNAT) FAMILY PROTEIN"/>
    <property type="match status" value="1"/>
</dbReference>
<dbReference type="Pfam" id="PF13673">
    <property type="entry name" value="Acetyltransf_10"/>
    <property type="match status" value="1"/>
</dbReference>
<gene>
    <name evidence="2" type="ORF">HMPREF9943_01118</name>
</gene>
<dbReference type="EMBL" id="AGEJ01000018">
    <property type="protein sequence ID" value="EMD16564.1"/>
    <property type="molecule type" value="Genomic_DNA"/>
</dbReference>
<dbReference type="SUPFAM" id="SSF55729">
    <property type="entry name" value="Acyl-CoA N-acyltransferases (Nat)"/>
    <property type="match status" value="1"/>
</dbReference>
<feature type="domain" description="N-acetyltransferase" evidence="1">
    <location>
        <begin position="1"/>
        <end position="154"/>
    </location>
</feature>
<comment type="caution">
    <text evidence="2">The sequence shown here is derived from an EMBL/GenBank/DDBJ whole genome shotgun (WGS) entry which is preliminary data.</text>
</comment>
<dbReference type="InterPro" id="IPR016181">
    <property type="entry name" value="Acyl_CoA_acyltransferase"/>
</dbReference>
<dbReference type="Gene3D" id="3.40.630.30">
    <property type="match status" value="1"/>
</dbReference>
<sequence>MKIRLYKINDLEKIMSLYYDTVHSINANDYTEEQLDAMAPGKPNVYHWETQLNKNHTLVAVDNQDTIIGFGNIGQTGFLDRLYIDKDHVREGIATKLVNELENYARKKGNERINTISTISSLPFFESLGYVMLEEYVNEMRGVRIVRYIMEKTL</sequence>
<organism evidence="2 3">
    <name type="scientific">Eggerthia catenaformis OT 569 = DSM 20559</name>
    <dbReference type="NCBI Taxonomy" id="999415"/>
    <lineage>
        <taxon>Bacteria</taxon>
        <taxon>Bacillati</taxon>
        <taxon>Bacillota</taxon>
        <taxon>Erysipelotrichia</taxon>
        <taxon>Erysipelotrichales</taxon>
        <taxon>Coprobacillaceae</taxon>
        <taxon>Eggerthia</taxon>
    </lineage>
</organism>
<dbReference type="PANTHER" id="PTHR43451:SF1">
    <property type="entry name" value="ACETYLTRANSFERASE"/>
    <property type="match status" value="1"/>
</dbReference>
<dbReference type="PROSITE" id="PS51186">
    <property type="entry name" value="GNAT"/>
    <property type="match status" value="1"/>
</dbReference>
<dbReference type="InterPro" id="IPR000182">
    <property type="entry name" value="GNAT_dom"/>
</dbReference>
<dbReference type="RefSeq" id="WP_004802941.1">
    <property type="nucleotide sequence ID" value="NZ_KB446648.1"/>
</dbReference>
<name>M2PLY8_9FIRM</name>
<accession>M2PLY8</accession>
<dbReference type="GO" id="GO:0016747">
    <property type="term" value="F:acyltransferase activity, transferring groups other than amino-acyl groups"/>
    <property type="evidence" value="ECO:0007669"/>
    <property type="project" value="InterPro"/>
</dbReference>
<evidence type="ECO:0000313" key="2">
    <source>
        <dbReference type="EMBL" id="EMD16564.1"/>
    </source>
</evidence>
<evidence type="ECO:0000259" key="1">
    <source>
        <dbReference type="PROSITE" id="PS51186"/>
    </source>
</evidence>
<dbReference type="STRING" id="999415.HMPREF9943_01118"/>
<dbReference type="Proteomes" id="UP000011758">
    <property type="component" value="Unassembled WGS sequence"/>
</dbReference>
<evidence type="ECO:0000313" key="3">
    <source>
        <dbReference type="Proteomes" id="UP000011758"/>
    </source>
</evidence>
<keyword evidence="3" id="KW-1185">Reference proteome</keyword>
<dbReference type="InterPro" id="IPR052564">
    <property type="entry name" value="N-acetyltrans/Recomb-assoc"/>
</dbReference>
<dbReference type="AlphaFoldDB" id="M2PLY8"/>